<dbReference type="CDD" id="cd22992">
    <property type="entry name" value="MOC1"/>
    <property type="match status" value="1"/>
</dbReference>
<evidence type="ECO:0000256" key="1">
    <source>
        <dbReference type="ARBA" id="ARBA00022801"/>
    </source>
</evidence>
<sequence>MKQGSIAHTEILAVDPGFTGALAWLSYDPETDTVSVRAVADMPLTYTKGSAKPQIDRDALVSLCQNPIYNPTLAIIEEVGAAPGQGVSSMFRFGYGAGLVAGVCAASGMGVRLVRPQHWQKWARKRPGKGAAREHAVDLFKDVADKLKRSKDHGRADAILIGYAHISEQLQRAPSMKPHGYQQIGIDFLAPRASAILADDAGLGKSMQMIGAANKAGHARILVECPAIGRVSWGLQFETWDTTGRPVYFYPFESGRKIPNGPCVIVVTYDWLSRGRNREKFIRALNAAQPFDLAICDEAHYLKTPTTARTKATYGARLDRKNSVTEHVAALWIASATLTPKHAGELYTHMKAILPEVLVALFGGQMPTKRQFEDRYCIVRHDGFGLKVEGNNPNTIPQLRDAIRPHLLMRRKVDVLKDLPPIQCVPLPFEVADKDLKAAAIDAFFADVPGGASDDEFLTLLGQAFADPAYAAKRRALGLVKVAPAVEWIVDFLTQTNRKLVIFAHHRDVIEQV</sequence>
<dbReference type="InterPro" id="IPR038718">
    <property type="entry name" value="SNF2-like_sf"/>
</dbReference>
<evidence type="ECO:0000313" key="4">
    <source>
        <dbReference type="Proteomes" id="UP001057375"/>
    </source>
</evidence>
<keyword evidence="1" id="KW-0378">Hydrolase</keyword>
<name>A0ABQ5JWU0_9EUKA</name>
<dbReference type="InterPro" id="IPR000330">
    <property type="entry name" value="SNF2_N"/>
</dbReference>
<dbReference type="SUPFAM" id="SSF52540">
    <property type="entry name" value="P-loop containing nucleoside triphosphate hydrolases"/>
    <property type="match status" value="1"/>
</dbReference>
<dbReference type="Proteomes" id="UP001057375">
    <property type="component" value="Unassembled WGS sequence"/>
</dbReference>
<dbReference type="Pfam" id="PF00176">
    <property type="entry name" value="SNF2-rel_dom"/>
    <property type="match status" value="1"/>
</dbReference>
<gene>
    <name evidence="3" type="ORF">ADUPG1_011682</name>
</gene>
<keyword evidence="4" id="KW-1185">Reference proteome</keyword>
<dbReference type="InterPro" id="IPR012337">
    <property type="entry name" value="RNaseH-like_sf"/>
</dbReference>
<dbReference type="InterPro" id="IPR014001">
    <property type="entry name" value="Helicase_ATP-bd"/>
</dbReference>
<reference evidence="3" key="1">
    <citation type="submission" date="2022-03" db="EMBL/GenBank/DDBJ databases">
        <title>Draft genome sequence of Aduncisulcus paluster, a free-living microaerophilic Fornicata.</title>
        <authorList>
            <person name="Yuyama I."/>
            <person name="Kume K."/>
            <person name="Tamura T."/>
            <person name="Inagaki Y."/>
            <person name="Hashimoto T."/>
        </authorList>
    </citation>
    <scope>NUCLEOTIDE SEQUENCE</scope>
    <source>
        <strain evidence="3">NY0171</strain>
    </source>
</reference>
<dbReference type="Gene3D" id="3.30.420.10">
    <property type="entry name" value="Ribonuclease H-like superfamily/Ribonuclease H"/>
    <property type="match status" value="1"/>
</dbReference>
<accession>A0ABQ5JWU0</accession>
<feature type="domain" description="Helicase ATP-binding" evidence="2">
    <location>
        <begin position="186"/>
        <end position="356"/>
    </location>
</feature>
<organism evidence="3 4">
    <name type="scientific">Aduncisulcus paluster</name>
    <dbReference type="NCBI Taxonomy" id="2918883"/>
    <lineage>
        <taxon>Eukaryota</taxon>
        <taxon>Metamonada</taxon>
        <taxon>Carpediemonas-like organisms</taxon>
        <taxon>Aduncisulcus</taxon>
    </lineage>
</organism>
<feature type="non-terminal residue" evidence="3">
    <location>
        <position position="513"/>
    </location>
</feature>
<dbReference type="Gene3D" id="3.40.50.10810">
    <property type="entry name" value="Tandem AAA-ATPase domain"/>
    <property type="match status" value="1"/>
</dbReference>
<proteinExistence type="predicted"/>
<dbReference type="PROSITE" id="PS51192">
    <property type="entry name" value="HELICASE_ATP_BIND_1"/>
    <property type="match status" value="1"/>
</dbReference>
<comment type="caution">
    <text evidence="3">The sequence shown here is derived from an EMBL/GenBank/DDBJ whole genome shotgun (WGS) entry which is preliminary data.</text>
</comment>
<dbReference type="PANTHER" id="PTHR45766">
    <property type="entry name" value="DNA ANNEALING HELICASE AND ENDONUCLEASE ZRANB3 FAMILY MEMBER"/>
    <property type="match status" value="1"/>
</dbReference>
<evidence type="ECO:0000313" key="3">
    <source>
        <dbReference type="EMBL" id="GKT20174.1"/>
    </source>
</evidence>
<dbReference type="PANTHER" id="PTHR45766:SF6">
    <property type="entry name" value="SWI_SNF-RELATED MATRIX-ASSOCIATED ACTIN-DEPENDENT REGULATOR OF CHROMATIN SUBFAMILY A-LIKE PROTEIN 1"/>
    <property type="match status" value="1"/>
</dbReference>
<dbReference type="SMART" id="SM00487">
    <property type="entry name" value="DEXDc"/>
    <property type="match status" value="1"/>
</dbReference>
<dbReference type="InterPro" id="IPR027417">
    <property type="entry name" value="P-loop_NTPase"/>
</dbReference>
<protein>
    <recommendedName>
        <fullName evidence="2">Helicase ATP-binding domain-containing protein</fullName>
    </recommendedName>
</protein>
<dbReference type="SUPFAM" id="SSF53098">
    <property type="entry name" value="Ribonuclease H-like"/>
    <property type="match status" value="1"/>
</dbReference>
<dbReference type="InterPro" id="IPR036397">
    <property type="entry name" value="RNaseH_sf"/>
</dbReference>
<dbReference type="EMBL" id="BQXS01012185">
    <property type="protein sequence ID" value="GKT20174.1"/>
    <property type="molecule type" value="Genomic_DNA"/>
</dbReference>
<evidence type="ECO:0000259" key="2">
    <source>
        <dbReference type="PROSITE" id="PS51192"/>
    </source>
</evidence>